<evidence type="ECO:0000256" key="1">
    <source>
        <dbReference type="SAM" id="MobiDB-lite"/>
    </source>
</evidence>
<accession>A0A419SQF4</accession>
<reference evidence="2 3" key="1">
    <citation type="submission" date="2016-08" db="EMBL/GenBank/DDBJ databases">
        <title>Novel Firmicute Genomes.</title>
        <authorList>
            <person name="Poppleton D.I."/>
            <person name="Gribaldo S."/>
        </authorList>
    </citation>
    <scope>NUCLEOTIDE SEQUENCE [LARGE SCALE GENOMIC DNA]</scope>
    <source>
        <strain evidence="2 3">RAOx-1</strain>
    </source>
</reference>
<dbReference type="EMBL" id="MCHY01000002">
    <property type="protein sequence ID" value="RKD26703.1"/>
    <property type="molecule type" value="Genomic_DNA"/>
</dbReference>
<sequence>MNRLATAVSSMLKVAALRISRFLKAFSNVAETVAKEAAKIFKKRKLEEKHVMKIHHRKKKSQQRNWKKWKKRRRW</sequence>
<dbReference type="Proteomes" id="UP000284219">
    <property type="component" value="Unassembled WGS sequence"/>
</dbReference>
<protein>
    <submittedName>
        <fullName evidence="2">Uncharacterized protein</fullName>
    </submittedName>
</protein>
<evidence type="ECO:0000313" key="2">
    <source>
        <dbReference type="EMBL" id="RKD26703.1"/>
    </source>
</evidence>
<name>A0A419SQF4_9BACL</name>
<evidence type="ECO:0000313" key="3">
    <source>
        <dbReference type="Proteomes" id="UP000284219"/>
    </source>
</evidence>
<organism evidence="2 3">
    <name type="scientific">Ammoniphilus oxalaticus</name>
    <dbReference type="NCBI Taxonomy" id="66863"/>
    <lineage>
        <taxon>Bacteria</taxon>
        <taxon>Bacillati</taxon>
        <taxon>Bacillota</taxon>
        <taxon>Bacilli</taxon>
        <taxon>Bacillales</taxon>
        <taxon>Paenibacillaceae</taxon>
        <taxon>Aneurinibacillus group</taxon>
        <taxon>Ammoniphilus</taxon>
    </lineage>
</organism>
<dbReference type="RefSeq" id="WP_120187983.1">
    <property type="nucleotide sequence ID" value="NZ_MCHY01000002.1"/>
</dbReference>
<keyword evidence="3" id="KW-1185">Reference proteome</keyword>
<proteinExistence type="predicted"/>
<gene>
    <name evidence="2" type="ORF">BEP19_15980</name>
</gene>
<dbReference type="AlphaFoldDB" id="A0A419SQF4"/>
<feature type="region of interest" description="Disordered" evidence="1">
    <location>
        <begin position="52"/>
        <end position="75"/>
    </location>
</feature>
<comment type="caution">
    <text evidence="2">The sequence shown here is derived from an EMBL/GenBank/DDBJ whole genome shotgun (WGS) entry which is preliminary data.</text>
</comment>